<dbReference type="Proteomes" id="UP000051870">
    <property type="component" value="Unassembled WGS sequence"/>
</dbReference>
<dbReference type="NCBIfam" id="TIGR01554">
    <property type="entry name" value="major_cap_HK97"/>
    <property type="match status" value="1"/>
</dbReference>
<reference evidence="4" key="1">
    <citation type="submission" date="2015-09" db="EMBL/GenBank/DDBJ databases">
        <authorList>
            <person name="Rodrigo-Torres Lidia"/>
            <person name="Arahal R.David."/>
        </authorList>
    </citation>
    <scope>NUCLEOTIDE SEQUENCE [LARGE SCALE GENOMIC DNA]</scope>
    <source>
        <strain evidence="4">CECT 7735</strain>
    </source>
</reference>
<gene>
    <name evidence="3" type="ORF">PH7735_01783</name>
</gene>
<name>A0A0P1I7A0_9RHOB</name>
<dbReference type="EMBL" id="CYTW01000001">
    <property type="protein sequence ID" value="CUJ94751.1"/>
    <property type="molecule type" value="Genomic_DNA"/>
</dbReference>
<dbReference type="InterPro" id="IPR054612">
    <property type="entry name" value="Phage_capsid-like_C"/>
</dbReference>
<protein>
    <submittedName>
        <fullName evidence="3">Phage major capsid protein, HK97 family</fullName>
    </submittedName>
</protein>
<proteinExistence type="predicted"/>
<evidence type="ECO:0000313" key="4">
    <source>
        <dbReference type="Proteomes" id="UP000051870"/>
    </source>
</evidence>
<dbReference type="InterPro" id="IPR024455">
    <property type="entry name" value="Phage_capsid"/>
</dbReference>
<organism evidence="3 4">
    <name type="scientific">Shimia thalassica</name>
    <dbReference type="NCBI Taxonomy" id="1715693"/>
    <lineage>
        <taxon>Bacteria</taxon>
        <taxon>Pseudomonadati</taxon>
        <taxon>Pseudomonadota</taxon>
        <taxon>Alphaproteobacteria</taxon>
        <taxon>Rhodobacterales</taxon>
        <taxon>Roseobacteraceae</taxon>
    </lineage>
</organism>
<dbReference type="Pfam" id="PF05065">
    <property type="entry name" value="Phage_capsid"/>
    <property type="match status" value="1"/>
</dbReference>
<evidence type="ECO:0000256" key="1">
    <source>
        <dbReference type="ARBA" id="ARBA00004328"/>
    </source>
</evidence>
<feature type="domain" description="Phage capsid-like C-terminal" evidence="2">
    <location>
        <begin position="7"/>
        <end position="146"/>
    </location>
</feature>
<dbReference type="STRING" id="1715693.PH7735_01783"/>
<dbReference type="AlphaFoldDB" id="A0A0P1I7A0"/>
<accession>A0A0P1I7A0</accession>
<evidence type="ECO:0000313" key="3">
    <source>
        <dbReference type="EMBL" id="CUJ94751.1"/>
    </source>
</evidence>
<evidence type="ECO:0000259" key="2">
    <source>
        <dbReference type="Pfam" id="PF05065"/>
    </source>
</evidence>
<comment type="subcellular location">
    <subcellularLocation>
        <location evidence="1">Virion</location>
    </subcellularLocation>
</comment>
<sequence>MVGTALLNRFKVGVITTITEDIKRVSAVDLVATIEGSIIEDCAAALDQFFFDAEAATAHVRPAGMMNGATTQVSAGASIEQINTDLKWLLQQMLTIRARKPVLILHPLTLAALSMVTTTGTGVYAFKADIAAGKLAGLPFITSDLADPIQIIAMDADSVFIGLDLPEFDASSEAMLVMGDDPEADEGTVQTRSLFQTWTSAVRFIQPVSWGTTRAGAVVAITGVDY</sequence>
<keyword evidence="4" id="KW-1185">Reference proteome</keyword>
<dbReference type="SUPFAM" id="SSF56563">
    <property type="entry name" value="Major capsid protein gp5"/>
    <property type="match status" value="1"/>
</dbReference>